<dbReference type="SUPFAM" id="SSF48264">
    <property type="entry name" value="Cytochrome P450"/>
    <property type="match status" value="1"/>
</dbReference>
<dbReference type="GO" id="GO:0020037">
    <property type="term" value="F:heme binding"/>
    <property type="evidence" value="ECO:0007669"/>
    <property type="project" value="InterPro"/>
</dbReference>
<dbReference type="OrthoDB" id="2789670at2759"/>
<evidence type="ECO:0000256" key="3">
    <source>
        <dbReference type="ARBA" id="ARBA00010617"/>
    </source>
</evidence>
<dbReference type="Pfam" id="PF00067">
    <property type="entry name" value="p450"/>
    <property type="match status" value="1"/>
</dbReference>
<feature type="binding site" description="axial binding residue" evidence="9">
    <location>
        <position position="478"/>
    </location>
    <ligand>
        <name>heme</name>
        <dbReference type="ChEBI" id="CHEBI:30413"/>
    </ligand>
    <ligandPart>
        <name>Fe</name>
        <dbReference type="ChEBI" id="CHEBI:18248"/>
    </ligandPart>
</feature>
<evidence type="ECO:0000256" key="2">
    <source>
        <dbReference type="ARBA" id="ARBA00005179"/>
    </source>
</evidence>
<comment type="cofactor">
    <cofactor evidence="1 9">
        <name>heme</name>
        <dbReference type="ChEBI" id="CHEBI:30413"/>
    </cofactor>
</comment>
<keyword evidence="6 10" id="KW-0560">Oxidoreductase</keyword>
<accession>A0A8H5GNT1</accession>
<sequence length="549" mass="61056">MGLLGYLDVFLAVVALYCVVRLFTSSSSNPPLPPGPRKLPLIGNLLDMPSTQEWITFGKWGELYGPISSASVFGQTIVVVNDAQVAVDMLDKHSAIYSDRPSIPMGGELVGWKNTLVLVPYGERFRSYRRLAHQLFGNAATMKAFHPVEEVETHRFLKRLLASPDAFSKHIRKTAGAIILRISHGYKVLEGEDPLVTLADQATEQFSHSTSPGGFLVNLVPALRHLPDWFPGAGFQKTAREWKATLDEMVDRPFNWVKKEMVRTIPYPLYFISASSSRTTLTIHSSYLLSLSSNILIHLQAAGSADMSYTSKLLEGKHLTANDEFDIKWSAASLYSGGADTTVSAIYSFFKAMALYPEVQAHAQAEVDAVIGSDRLPNFNDRDQLPYLNALTLEVLRWHSVVPISPPHRVTEDNVFNGYFIPKGSLVLANIWNMSHDPTIYHQPDIFKPERFIPSAENNYTAEPEPRDLSFGFGRRICPGRVLADASVFISCAMALAVFNISKYSENGKVFEPDTKQNDGTISHPSEFRCTLIPRSEKAVQLIQAEEAM</sequence>
<evidence type="ECO:0000256" key="5">
    <source>
        <dbReference type="ARBA" id="ARBA00022723"/>
    </source>
</evidence>
<keyword evidence="12" id="KW-1185">Reference proteome</keyword>
<evidence type="ECO:0000256" key="8">
    <source>
        <dbReference type="ARBA" id="ARBA00023033"/>
    </source>
</evidence>
<reference evidence="11 12" key="1">
    <citation type="journal article" date="2020" name="ISME J.">
        <title>Uncovering the hidden diversity of litter-decomposition mechanisms in mushroom-forming fungi.</title>
        <authorList>
            <person name="Floudas D."/>
            <person name="Bentzer J."/>
            <person name="Ahren D."/>
            <person name="Johansson T."/>
            <person name="Persson P."/>
            <person name="Tunlid A."/>
        </authorList>
    </citation>
    <scope>NUCLEOTIDE SEQUENCE [LARGE SCALE GENOMIC DNA]</scope>
    <source>
        <strain evidence="11 12">CBS 291.85</strain>
    </source>
</reference>
<dbReference type="GO" id="GO:0004497">
    <property type="term" value="F:monooxygenase activity"/>
    <property type="evidence" value="ECO:0007669"/>
    <property type="project" value="UniProtKB-KW"/>
</dbReference>
<dbReference type="PANTHER" id="PTHR46300">
    <property type="entry name" value="P450, PUTATIVE (EUROFUNG)-RELATED-RELATED"/>
    <property type="match status" value="1"/>
</dbReference>
<evidence type="ECO:0000256" key="7">
    <source>
        <dbReference type="ARBA" id="ARBA00023004"/>
    </source>
</evidence>
<evidence type="ECO:0000313" key="12">
    <source>
        <dbReference type="Proteomes" id="UP000559256"/>
    </source>
</evidence>
<comment type="caution">
    <text evidence="11">The sequence shown here is derived from an EMBL/GenBank/DDBJ whole genome shotgun (WGS) entry which is preliminary data.</text>
</comment>
<dbReference type="CDD" id="cd11065">
    <property type="entry name" value="CYP64-like"/>
    <property type="match status" value="1"/>
</dbReference>
<organism evidence="11 12">
    <name type="scientific">Tetrapyrgos nigripes</name>
    <dbReference type="NCBI Taxonomy" id="182062"/>
    <lineage>
        <taxon>Eukaryota</taxon>
        <taxon>Fungi</taxon>
        <taxon>Dikarya</taxon>
        <taxon>Basidiomycota</taxon>
        <taxon>Agaricomycotina</taxon>
        <taxon>Agaricomycetes</taxon>
        <taxon>Agaricomycetidae</taxon>
        <taxon>Agaricales</taxon>
        <taxon>Marasmiineae</taxon>
        <taxon>Marasmiaceae</taxon>
        <taxon>Tetrapyrgos</taxon>
    </lineage>
</organism>
<dbReference type="PANTHER" id="PTHR46300:SF7">
    <property type="entry name" value="P450, PUTATIVE (EUROFUNG)-RELATED"/>
    <property type="match status" value="1"/>
</dbReference>
<dbReference type="EMBL" id="JAACJM010000017">
    <property type="protein sequence ID" value="KAF5368055.1"/>
    <property type="molecule type" value="Genomic_DNA"/>
</dbReference>
<evidence type="ECO:0000256" key="9">
    <source>
        <dbReference type="PIRSR" id="PIRSR602401-1"/>
    </source>
</evidence>
<keyword evidence="8 10" id="KW-0503">Monooxygenase</keyword>
<protein>
    <recommendedName>
        <fullName evidence="13">Cytochrome P450</fullName>
    </recommendedName>
</protein>
<keyword evidence="5 9" id="KW-0479">Metal-binding</keyword>
<evidence type="ECO:0000256" key="1">
    <source>
        <dbReference type="ARBA" id="ARBA00001971"/>
    </source>
</evidence>
<evidence type="ECO:0000256" key="10">
    <source>
        <dbReference type="RuleBase" id="RU000461"/>
    </source>
</evidence>
<name>A0A8H5GNT1_9AGAR</name>
<evidence type="ECO:0008006" key="13">
    <source>
        <dbReference type="Google" id="ProtNLM"/>
    </source>
</evidence>
<dbReference type="InterPro" id="IPR002401">
    <property type="entry name" value="Cyt_P450_E_grp-I"/>
</dbReference>
<evidence type="ECO:0000313" key="11">
    <source>
        <dbReference type="EMBL" id="KAF5368055.1"/>
    </source>
</evidence>
<keyword evidence="7 9" id="KW-0408">Iron</keyword>
<keyword evidence="4 9" id="KW-0349">Heme</keyword>
<dbReference type="PROSITE" id="PS00086">
    <property type="entry name" value="CYTOCHROME_P450"/>
    <property type="match status" value="1"/>
</dbReference>
<evidence type="ECO:0000256" key="6">
    <source>
        <dbReference type="ARBA" id="ARBA00023002"/>
    </source>
</evidence>
<dbReference type="GO" id="GO:0016705">
    <property type="term" value="F:oxidoreductase activity, acting on paired donors, with incorporation or reduction of molecular oxygen"/>
    <property type="evidence" value="ECO:0007669"/>
    <property type="project" value="InterPro"/>
</dbReference>
<dbReference type="InterPro" id="IPR036396">
    <property type="entry name" value="Cyt_P450_sf"/>
</dbReference>
<dbReference type="InterPro" id="IPR001128">
    <property type="entry name" value="Cyt_P450"/>
</dbReference>
<dbReference type="InterPro" id="IPR017972">
    <property type="entry name" value="Cyt_P450_CS"/>
</dbReference>
<dbReference type="InterPro" id="IPR050364">
    <property type="entry name" value="Cytochrome_P450_fung"/>
</dbReference>
<comment type="similarity">
    <text evidence="3 10">Belongs to the cytochrome P450 family.</text>
</comment>
<dbReference type="GO" id="GO:0005506">
    <property type="term" value="F:iron ion binding"/>
    <property type="evidence" value="ECO:0007669"/>
    <property type="project" value="InterPro"/>
</dbReference>
<dbReference type="AlphaFoldDB" id="A0A8H5GNT1"/>
<comment type="pathway">
    <text evidence="2">Secondary metabolite biosynthesis.</text>
</comment>
<gene>
    <name evidence="11" type="ORF">D9758_004476</name>
</gene>
<evidence type="ECO:0000256" key="4">
    <source>
        <dbReference type="ARBA" id="ARBA00022617"/>
    </source>
</evidence>
<dbReference type="Proteomes" id="UP000559256">
    <property type="component" value="Unassembled WGS sequence"/>
</dbReference>
<dbReference type="PRINTS" id="PR00463">
    <property type="entry name" value="EP450I"/>
</dbReference>
<proteinExistence type="inferred from homology"/>
<dbReference type="Gene3D" id="1.10.630.10">
    <property type="entry name" value="Cytochrome P450"/>
    <property type="match status" value="1"/>
</dbReference>